<sequence length="469" mass="52076">MAQWKPLPASMNRREEWNYAGGVFTGADSFDIKDNQSIDEYGWDTDENYPALSTAKSPTAYGASGGATTRLLMNYGNVQLIRAVGTKLQKEVSGTWSDIATGLTDADWSAANFDVNGAALILTNGTDPVKYWNGTAIANLSNAPKGKYVTADNLRVFIANVTNDETKDRIHYCAFQDATDWTSAENSGIVQYYTPNGGEITALTSFGGVIWAFKKDSFCNIFHTGDARAAYRLVPNTDNVGCVNAKTLVGVGEALYWLGQNDIYIGSANASSRIGEPVRAYLNRINQTYLDKCSAFTDGIRYYLNLVIDNATEPNIRLMYDTRKGYRIWRVSGINEQYRYGALLNGVPYAGNTSGQTYKINAATSSGTAMIMTKDFDRSEAEKEYWQLYNQCYLPSGSTFKVEASVDQGVTWYTIDTINGSSPTAQNDASIIPLDRLPLGYWVRFRMTVTGPFRLYASQRYYRIQPIQY</sequence>
<dbReference type="Proteomes" id="UP000553776">
    <property type="component" value="Unassembled WGS sequence"/>
</dbReference>
<keyword evidence="2" id="KW-1185">Reference proteome</keyword>
<protein>
    <submittedName>
        <fullName evidence="1">Uncharacterized protein</fullName>
    </submittedName>
</protein>
<reference evidence="1 2" key="1">
    <citation type="submission" date="2020-08" db="EMBL/GenBank/DDBJ databases">
        <title>Cohnella phylogeny.</title>
        <authorList>
            <person name="Dunlap C."/>
        </authorList>
    </citation>
    <scope>NUCLEOTIDE SEQUENCE [LARGE SCALE GENOMIC DNA]</scope>
    <source>
        <strain evidence="1 2">DSM 25239</strain>
    </source>
</reference>
<evidence type="ECO:0000313" key="1">
    <source>
        <dbReference type="EMBL" id="MBB6694376.1"/>
    </source>
</evidence>
<accession>A0A841U1G6</accession>
<organism evidence="1 2">
    <name type="scientific">Cohnella xylanilytica</name>
    <dbReference type="NCBI Taxonomy" id="557555"/>
    <lineage>
        <taxon>Bacteria</taxon>
        <taxon>Bacillati</taxon>
        <taxon>Bacillota</taxon>
        <taxon>Bacilli</taxon>
        <taxon>Bacillales</taxon>
        <taxon>Paenibacillaceae</taxon>
        <taxon>Cohnella</taxon>
    </lineage>
</organism>
<comment type="caution">
    <text evidence="1">The sequence shown here is derived from an EMBL/GenBank/DDBJ whole genome shotgun (WGS) entry which is preliminary data.</text>
</comment>
<gene>
    <name evidence="1" type="ORF">H7B90_23550</name>
</gene>
<dbReference type="AlphaFoldDB" id="A0A841U1G6"/>
<evidence type="ECO:0000313" key="2">
    <source>
        <dbReference type="Proteomes" id="UP000553776"/>
    </source>
</evidence>
<dbReference type="Gene3D" id="2.60.120.260">
    <property type="entry name" value="Galactose-binding domain-like"/>
    <property type="match status" value="1"/>
</dbReference>
<dbReference type="EMBL" id="JACJVR010000090">
    <property type="protein sequence ID" value="MBB6694376.1"/>
    <property type="molecule type" value="Genomic_DNA"/>
</dbReference>
<name>A0A841U1G6_9BACL</name>
<proteinExistence type="predicted"/>
<dbReference type="RefSeq" id="WP_185138346.1">
    <property type="nucleotide sequence ID" value="NZ_JACJVR010000090.1"/>
</dbReference>